<evidence type="ECO:0000313" key="2">
    <source>
        <dbReference type="EMBL" id="EKM78712.1"/>
    </source>
</evidence>
<dbReference type="EMBL" id="JH971391">
    <property type="protein sequence ID" value="EKM78712.1"/>
    <property type="molecule type" value="Genomic_DNA"/>
</dbReference>
<feature type="region of interest" description="Disordered" evidence="1">
    <location>
        <begin position="175"/>
        <end position="194"/>
    </location>
</feature>
<sequence length="356" mass="39420">MSNRQIARRWRLCNPQAPSPFSNLEDEDEWRSSVLELLSKAHTLGGINELSFEVVESHYSDMAFQLECDSFRWKWETCFVGHKLSSEIISKQLILPLIDTNYLLYSSTESVKDMTNIEVENAVDRIGRTARRSIDTHIKNSLSKPRISTILRRMTAVLNSLHELPGIISTAEEPDLRVQRAPTQTFQDSRPTEYTHLTSVVAEQPRSRSSMPVSPPPARKLSTPVSPAKADSATESSADEKQPNISLQPPHARNSPQIATNSRASSAQKRSLSPVPSRTKTPEQHSDQASDDDSSPVRRPLKKAKAARAVSDESDSESEKKAGGSQLKSNAGGSRMGGGTQRRGPRQPVKRGGKKF</sequence>
<evidence type="ECO:0000313" key="3">
    <source>
        <dbReference type="Proteomes" id="UP000008493"/>
    </source>
</evidence>
<dbReference type="OrthoDB" id="3184250at2759"/>
<dbReference type="RefSeq" id="XP_007330538.1">
    <property type="nucleotide sequence ID" value="XM_007330476.1"/>
</dbReference>
<protein>
    <submittedName>
        <fullName evidence="2">Uncharacterized protein</fullName>
    </submittedName>
</protein>
<dbReference type="HOGENOM" id="CLU_669329_0_0_1"/>
<reference evidence="3" key="1">
    <citation type="journal article" date="2012" name="Proc. Natl. Acad. Sci. U.S.A.">
        <title>Genome sequence of the button mushroom Agaricus bisporus reveals mechanisms governing adaptation to a humic-rich ecological niche.</title>
        <authorList>
            <person name="Morin E."/>
            <person name="Kohler A."/>
            <person name="Baker A.R."/>
            <person name="Foulongne-Oriol M."/>
            <person name="Lombard V."/>
            <person name="Nagy L.G."/>
            <person name="Ohm R.A."/>
            <person name="Patyshakuliyeva A."/>
            <person name="Brun A."/>
            <person name="Aerts A.L."/>
            <person name="Bailey A.M."/>
            <person name="Billette C."/>
            <person name="Coutinho P.M."/>
            <person name="Deakin G."/>
            <person name="Doddapaneni H."/>
            <person name="Floudas D."/>
            <person name="Grimwood J."/>
            <person name="Hilden K."/>
            <person name="Kuees U."/>
            <person name="LaButti K.M."/>
            <person name="Lapidus A."/>
            <person name="Lindquist E.A."/>
            <person name="Lucas S.M."/>
            <person name="Murat C."/>
            <person name="Riley R.W."/>
            <person name="Salamov A.A."/>
            <person name="Schmutz J."/>
            <person name="Subramanian V."/>
            <person name="Woesten H.A.B."/>
            <person name="Xu J."/>
            <person name="Eastwood D.C."/>
            <person name="Foster G.D."/>
            <person name="Sonnenberg A.S."/>
            <person name="Cullen D."/>
            <person name="de Vries R.P."/>
            <person name="Lundell T."/>
            <person name="Hibbett D.S."/>
            <person name="Henrissat B."/>
            <person name="Burton K.S."/>
            <person name="Kerrigan R.W."/>
            <person name="Challen M.P."/>
            <person name="Grigoriev I.V."/>
            <person name="Martin F."/>
        </authorList>
    </citation>
    <scope>NUCLEOTIDE SEQUENCE [LARGE SCALE GENOMIC DNA]</scope>
    <source>
        <strain evidence="3">JB137-S8 / ATCC MYA-4627 / FGSC 10392</strain>
    </source>
</reference>
<dbReference type="KEGG" id="abp:AGABI1DRAFT121142"/>
<dbReference type="AlphaFoldDB" id="K5X6X2"/>
<accession>K5X6X2</accession>
<dbReference type="InParanoid" id="K5X6X2"/>
<feature type="region of interest" description="Disordered" evidence="1">
    <location>
        <begin position="200"/>
        <end position="356"/>
    </location>
</feature>
<name>K5X6X2_AGABU</name>
<feature type="compositionally biased region" description="Basic residues" evidence="1">
    <location>
        <begin position="343"/>
        <end position="356"/>
    </location>
</feature>
<dbReference type="GeneID" id="18825747"/>
<dbReference type="Proteomes" id="UP000008493">
    <property type="component" value="Unassembled WGS sequence"/>
</dbReference>
<proteinExistence type="predicted"/>
<dbReference type="OMA" id="RRMTAMF"/>
<evidence type="ECO:0000256" key="1">
    <source>
        <dbReference type="SAM" id="MobiDB-lite"/>
    </source>
</evidence>
<keyword evidence="3" id="KW-1185">Reference proteome</keyword>
<dbReference type="eggNOG" id="ENOG502SQ1H">
    <property type="taxonomic scope" value="Eukaryota"/>
</dbReference>
<gene>
    <name evidence="2" type="ORF">AGABI1DRAFT_121142</name>
</gene>
<organism evidence="2 3">
    <name type="scientific">Agaricus bisporus var. burnettii (strain JB137-S8 / ATCC MYA-4627 / FGSC 10392)</name>
    <name type="common">White button mushroom</name>
    <dbReference type="NCBI Taxonomy" id="597362"/>
    <lineage>
        <taxon>Eukaryota</taxon>
        <taxon>Fungi</taxon>
        <taxon>Dikarya</taxon>
        <taxon>Basidiomycota</taxon>
        <taxon>Agaricomycotina</taxon>
        <taxon>Agaricomycetes</taxon>
        <taxon>Agaricomycetidae</taxon>
        <taxon>Agaricales</taxon>
        <taxon>Agaricineae</taxon>
        <taxon>Agaricaceae</taxon>
        <taxon>Agaricus</taxon>
    </lineage>
</organism>
<feature type="compositionally biased region" description="Polar residues" evidence="1">
    <location>
        <begin position="254"/>
        <end position="279"/>
    </location>
</feature>